<comment type="caution">
    <text evidence="6">The sequence shown here is derived from an EMBL/GenBank/DDBJ whole genome shotgun (WGS) entry which is preliminary data.</text>
</comment>
<dbReference type="SUPFAM" id="SSF51206">
    <property type="entry name" value="cAMP-binding domain-like"/>
    <property type="match status" value="1"/>
</dbReference>
<evidence type="ECO:0000259" key="5">
    <source>
        <dbReference type="PROSITE" id="PS51063"/>
    </source>
</evidence>
<accession>A0ABX1SGC3</accession>
<dbReference type="InterPro" id="IPR036390">
    <property type="entry name" value="WH_DNA-bd_sf"/>
</dbReference>
<keyword evidence="7" id="KW-1185">Reference proteome</keyword>
<dbReference type="SUPFAM" id="SSF46785">
    <property type="entry name" value="Winged helix' DNA-binding domain"/>
    <property type="match status" value="1"/>
</dbReference>
<dbReference type="PROSITE" id="PS50042">
    <property type="entry name" value="CNMP_BINDING_3"/>
    <property type="match status" value="1"/>
</dbReference>
<feature type="domain" description="HTH crp-type" evidence="5">
    <location>
        <begin position="141"/>
        <end position="220"/>
    </location>
</feature>
<keyword evidence="1" id="KW-0805">Transcription regulation</keyword>
<dbReference type="InterPro" id="IPR018490">
    <property type="entry name" value="cNMP-bd_dom_sf"/>
</dbReference>
<dbReference type="Proteomes" id="UP000820669">
    <property type="component" value="Unassembled WGS sequence"/>
</dbReference>
<evidence type="ECO:0000313" key="7">
    <source>
        <dbReference type="Proteomes" id="UP000820669"/>
    </source>
</evidence>
<dbReference type="EMBL" id="JAAXLA010000060">
    <property type="protein sequence ID" value="NMI00611.1"/>
    <property type="molecule type" value="Genomic_DNA"/>
</dbReference>
<evidence type="ECO:0000256" key="1">
    <source>
        <dbReference type="ARBA" id="ARBA00023015"/>
    </source>
</evidence>
<dbReference type="InterPro" id="IPR014710">
    <property type="entry name" value="RmlC-like_jellyroll"/>
</dbReference>
<evidence type="ECO:0000313" key="6">
    <source>
        <dbReference type="EMBL" id="NMI00611.1"/>
    </source>
</evidence>
<protein>
    <submittedName>
        <fullName evidence="6">Crp/Fnr family transcriptional regulator</fullName>
    </submittedName>
</protein>
<feature type="domain" description="Cyclic nucleotide-binding" evidence="4">
    <location>
        <begin position="7"/>
        <end position="127"/>
    </location>
</feature>
<reference evidence="6 7" key="1">
    <citation type="submission" date="2020-04" db="EMBL/GenBank/DDBJ databases">
        <authorList>
            <person name="Klaysubun C."/>
            <person name="Duangmal K."/>
            <person name="Lipun K."/>
        </authorList>
    </citation>
    <scope>NUCLEOTIDE SEQUENCE [LARGE SCALE GENOMIC DNA]</scope>
    <source>
        <strain evidence="6 7">K10HN5</strain>
    </source>
</reference>
<dbReference type="Pfam" id="PF00027">
    <property type="entry name" value="cNMP_binding"/>
    <property type="match status" value="1"/>
</dbReference>
<dbReference type="PANTHER" id="PTHR24567">
    <property type="entry name" value="CRP FAMILY TRANSCRIPTIONAL REGULATORY PROTEIN"/>
    <property type="match status" value="1"/>
</dbReference>
<organism evidence="6 7">
    <name type="scientific">Pseudonocardia acidicola</name>
    <dbReference type="NCBI Taxonomy" id="2724939"/>
    <lineage>
        <taxon>Bacteria</taxon>
        <taxon>Bacillati</taxon>
        <taxon>Actinomycetota</taxon>
        <taxon>Actinomycetes</taxon>
        <taxon>Pseudonocardiales</taxon>
        <taxon>Pseudonocardiaceae</taxon>
        <taxon>Pseudonocardia</taxon>
    </lineage>
</organism>
<dbReference type="InterPro" id="IPR000595">
    <property type="entry name" value="cNMP-bd_dom"/>
</dbReference>
<evidence type="ECO:0000256" key="2">
    <source>
        <dbReference type="ARBA" id="ARBA00023125"/>
    </source>
</evidence>
<sequence length="243" mass="26604">MTTTPALLAGLSPAAWAELRELGHVVSYPAGETILLQGSPSETMLLMEAGLTAVTVSDDGGQDVFLAFRGTGDLLGEFGCLDRQPRSATVRAVLPTRCRVFHHPTLDRFLARHPDVHRAVTNVVIGKMRRTVDQRIRYAQGRLADRITWVLLDHAQEFGRPGPDGSSTVIDVPLSQARIADLVRARPRIVGQELSALVREGLVDTGYRSTPRRLRLLDEQRLRRRAGGEAGLVDVASVQHPQA</sequence>
<dbReference type="PANTHER" id="PTHR24567:SF74">
    <property type="entry name" value="HTH-TYPE TRANSCRIPTIONAL REGULATOR ARCR"/>
    <property type="match status" value="1"/>
</dbReference>
<dbReference type="InterPro" id="IPR050397">
    <property type="entry name" value="Env_Response_Regulators"/>
</dbReference>
<dbReference type="CDD" id="cd00038">
    <property type="entry name" value="CAP_ED"/>
    <property type="match status" value="1"/>
</dbReference>
<keyword evidence="2" id="KW-0238">DNA-binding</keyword>
<dbReference type="InterPro" id="IPR036388">
    <property type="entry name" value="WH-like_DNA-bd_sf"/>
</dbReference>
<dbReference type="Pfam" id="PF13545">
    <property type="entry name" value="HTH_Crp_2"/>
    <property type="match status" value="1"/>
</dbReference>
<dbReference type="SMART" id="SM00100">
    <property type="entry name" value="cNMP"/>
    <property type="match status" value="1"/>
</dbReference>
<gene>
    <name evidence="6" type="ORF">HF526_25365</name>
</gene>
<dbReference type="InterPro" id="IPR012318">
    <property type="entry name" value="HTH_CRP"/>
</dbReference>
<evidence type="ECO:0000256" key="3">
    <source>
        <dbReference type="ARBA" id="ARBA00023163"/>
    </source>
</evidence>
<dbReference type="Gene3D" id="2.60.120.10">
    <property type="entry name" value="Jelly Rolls"/>
    <property type="match status" value="1"/>
</dbReference>
<dbReference type="PROSITE" id="PS51063">
    <property type="entry name" value="HTH_CRP_2"/>
    <property type="match status" value="1"/>
</dbReference>
<name>A0ABX1SGC3_9PSEU</name>
<keyword evidence="3" id="KW-0804">Transcription</keyword>
<dbReference type="Gene3D" id="1.10.10.10">
    <property type="entry name" value="Winged helix-like DNA-binding domain superfamily/Winged helix DNA-binding domain"/>
    <property type="match status" value="1"/>
</dbReference>
<proteinExistence type="predicted"/>
<evidence type="ECO:0000259" key="4">
    <source>
        <dbReference type="PROSITE" id="PS50042"/>
    </source>
</evidence>
<dbReference type="RefSeq" id="WP_169384077.1">
    <property type="nucleotide sequence ID" value="NZ_JAAXLA010000060.1"/>
</dbReference>